<name>A0A0P4R9A9_9ACTN</name>
<evidence type="ECO:0000256" key="3">
    <source>
        <dbReference type="ARBA" id="ARBA00023163"/>
    </source>
</evidence>
<reference evidence="5 6" key="2">
    <citation type="journal article" date="2015" name="Stand. Genomic Sci.">
        <title>Draft genome sequence of marine-derived Streptomyces sp. TP-A0598, a producer of anti-MRSA antibiotic lydicamycins.</title>
        <authorList>
            <person name="Komaki H."/>
            <person name="Ichikawa N."/>
            <person name="Hosoyama A."/>
            <person name="Fujita N."/>
            <person name="Igarashi Y."/>
        </authorList>
    </citation>
    <scope>NUCLEOTIDE SEQUENCE [LARGE SCALE GENOMIC DNA]</scope>
    <source>
        <strain evidence="5 6">NBRC 110027</strain>
    </source>
</reference>
<dbReference type="RefSeq" id="WP_052718984.1">
    <property type="nucleotide sequence ID" value="NZ_BBNO01000005.1"/>
</dbReference>
<dbReference type="EMBL" id="BBNO01000005">
    <property type="protein sequence ID" value="GAO09576.1"/>
    <property type="molecule type" value="Genomic_DNA"/>
</dbReference>
<dbReference type="InterPro" id="IPR051011">
    <property type="entry name" value="Metal_resp_trans_reg"/>
</dbReference>
<evidence type="ECO:0000256" key="2">
    <source>
        <dbReference type="ARBA" id="ARBA00023125"/>
    </source>
</evidence>
<dbReference type="OrthoDB" id="3808065at2"/>
<accession>A0A0P4R9A9</accession>
<dbReference type="PANTHER" id="PTHR43132">
    <property type="entry name" value="ARSENICAL RESISTANCE OPERON REPRESSOR ARSR-RELATED"/>
    <property type="match status" value="1"/>
</dbReference>
<comment type="caution">
    <text evidence="5">The sequence shown here is derived from an EMBL/GenBank/DDBJ whole genome shotgun (WGS) entry which is preliminary data.</text>
</comment>
<evidence type="ECO:0000259" key="4">
    <source>
        <dbReference type="SMART" id="SM00418"/>
    </source>
</evidence>
<evidence type="ECO:0000256" key="1">
    <source>
        <dbReference type="ARBA" id="ARBA00023015"/>
    </source>
</evidence>
<dbReference type="CDD" id="cd00090">
    <property type="entry name" value="HTH_ARSR"/>
    <property type="match status" value="1"/>
</dbReference>
<dbReference type="Proteomes" id="UP000048965">
    <property type="component" value="Unassembled WGS sequence"/>
</dbReference>
<feature type="domain" description="HTH arsR-type" evidence="4">
    <location>
        <begin position="233"/>
        <end position="309"/>
    </location>
</feature>
<keyword evidence="1" id="KW-0805">Transcription regulation</keyword>
<keyword evidence="2" id="KW-0238">DNA-binding</keyword>
<dbReference type="InterPro" id="IPR001845">
    <property type="entry name" value="HTH_ArsR_DNA-bd_dom"/>
</dbReference>
<dbReference type="GO" id="GO:0003700">
    <property type="term" value="F:DNA-binding transcription factor activity"/>
    <property type="evidence" value="ECO:0007669"/>
    <property type="project" value="InterPro"/>
</dbReference>
<dbReference type="Pfam" id="PF01022">
    <property type="entry name" value="HTH_5"/>
    <property type="match status" value="1"/>
</dbReference>
<dbReference type="SUPFAM" id="SSF46785">
    <property type="entry name" value="Winged helix' DNA-binding domain"/>
    <property type="match status" value="1"/>
</dbReference>
<dbReference type="InterPro" id="IPR036390">
    <property type="entry name" value="WH_DNA-bd_sf"/>
</dbReference>
<evidence type="ECO:0000313" key="6">
    <source>
        <dbReference type="Proteomes" id="UP000048965"/>
    </source>
</evidence>
<evidence type="ECO:0000313" key="5">
    <source>
        <dbReference type="EMBL" id="GAO09576.1"/>
    </source>
</evidence>
<dbReference type="AlphaFoldDB" id="A0A0P4R9A9"/>
<keyword evidence="6" id="KW-1185">Reference proteome</keyword>
<dbReference type="Gene3D" id="1.10.10.10">
    <property type="entry name" value="Winged helix-like DNA-binding domain superfamily/Winged helix DNA-binding domain"/>
    <property type="match status" value="1"/>
</dbReference>
<organism evidence="5 6">
    <name type="scientific">Streptomyces lydicamycinicus</name>
    <dbReference type="NCBI Taxonomy" id="1546107"/>
    <lineage>
        <taxon>Bacteria</taxon>
        <taxon>Bacillati</taxon>
        <taxon>Actinomycetota</taxon>
        <taxon>Actinomycetes</taxon>
        <taxon>Kitasatosporales</taxon>
        <taxon>Streptomycetaceae</taxon>
        <taxon>Streptomyces</taxon>
    </lineage>
</organism>
<keyword evidence="3" id="KW-0804">Transcription</keyword>
<dbReference type="PRINTS" id="PR00778">
    <property type="entry name" value="HTHARSR"/>
</dbReference>
<protein>
    <submittedName>
        <fullName evidence="5">Putative transcriptional regulator</fullName>
    </submittedName>
</protein>
<dbReference type="InterPro" id="IPR036388">
    <property type="entry name" value="WH-like_DNA-bd_sf"/>
</dbReference>
<dbReference type="GO" id="GO:0003677">
    <property type="term" value="F:DNA binding"/>
    <property type="evidence" value="ECO:0007669"/>
    <property type="project" value="UniProtKB-KW"/>
</dbReference>
<dbReference type="InterPro" id="IPR011991">
    <property type="entry name" value="ArsR-like_HTH"/>
</dbReference>
<reference evidence="6" key="1">
    <citation type="submission" date="2014-09" db="EMBL/GenBank/DDBJ databases">
        <title>Whole genome shotgun sequence of Streptomyces sp. NBRC 110027.</title>
        <authorList>
            <person name="Komaki H."/>
            <person name="Ichikawa N."/>
            <person name="Katano-Makiyama Y."/>
            <person name="Hosoyama A."/>
            <person name="Hashimoto M."/>
            <person name="Uohara A."/>
            <person name="Kitahashi Y."/>
            <person name="Ohji S."/>
            <person name="Kimura A."/>
            <person name="Yamazoe A."/>
            <person name="Igarashi Y."/>
            <person name="Fujita N."/>
        </authorList>
    </citation>
    <scope>NUCLEOTIDE SEQUENCE [LARGE SCALE GENOMIC DNA]</scope>
    <source>
        <strain evidence="6">NBRC 110027</strain>
    </source>
</reference>
<dbReference type="PANTHER" id="PTHR43132:SF8">
    <property type="entry name" value="HTH-TYPE TRANSCRIPTIONAL REGULATOR KMTR"/>
    <property type="match status" value="1"/>
</dbReference>
<sequence>MQHITLCADDLARIRITYPIGQQVEAIFAVDALRNTKSEFFRTWRRRVNARILHAGQRLDGVRRLARVRGGSREILSDWLGGADTSDTNHSGILGVQQSQLLAAVEDMRQVAVQPYWNRIYEHLASTQDFRRDIMCGDGIEVLLNSLGPGIRWAAPVLEIDSESTAHLKPNGRGLLLSPSLFLQDSGAVLPSPPGIADGSPVLIFPDRPSDQCGLFPDEGLSSVPAAARRPQESLAGLVGRTRAAVLHALRDGCSNGDLAQKLGVSPAAVSQHTATLRNAGLISTRRSGSQVVHTVTTLGRHLLRDGSDSGELCGHVAPGPRTADFAPACGGLRPRTPDALRAPPPVIRRSA</sequence>
<gene>
    <name evidence="5" type="ORF">TPA0598_05_02980</name>
</gene>
<dbReference type="SMART" id="SM00418">
    <property type="entry name" value="HTH_ARSR"/>
    <property type="match status" value="1"/>
</dbReference>
<proteinExistence type="predicted"/>